<accession>S9PB94</accession>
<gene>
    <name evidence="2" type="ORF">D187_010284</name>
</gene>
<feature type="region of interest" description="Disordered" evidence="1">
    <location>
        <begin position="65"/>
        <end position="88"/>
    </location>
</feature>
<evidence type="ECO:0000313" key="2">
    <source>
        <dbReference type="EMBL" id="EPX61665.1"/>
    </source>
</evidence>
<keyword evidence="3" id="KW-1185">Reference proteome</keyword>
<evidence type="ECO:0000256" key="1">
    <source>
        <dbReference type="SAM" id="MobiDB-lite"/>
    </source>
</evidence>
<organism evidence="2 3">
    <name type="scientific">Cystobacter fuscus (strain ATCC 25194 / DSM 2262 / NBRC 100088 / M29)</name>
    <dbReference type="NCBI Taxonomy" id="1242864"/>
    <lineage>
        <taxon>Bacteria</taxon>
        <taxon>Pseudomonadati</taxon>
        <taxon>Myxococcota</taxon>
        <taxon>Myxococcia</taxon>
        <taxon>Myxococcales</taxon>
        <taxon>Cystobacterineae</taxon>
        <taxon>Archangiaceae</taxon>
        <taxon>Cystobacter</taxon>
    </lineage>
</organism>
<dbReference type="EMBL" id="ANAH02000009">
    <property type="protein sequence ID" value="EPX61665.1"/>
    <property type="molecule type" value="Genomic_DNA"/>
</dbReference>
<proteinExistence type="predicted"/>
<reference evidence="2" key="1">
    <citation type="submission" date="2013-05" db="EMBL/GenBank/DDBJ databases">
        <title>Genome assembly of Cystobacter fuscus DSM 2262.</title>
        <authorList>
            <person name="Sharma G."/>
            <person name="Khatri I."/>
            <person name="Kaur C."/>
            <person name="Mayilraj S."/>
            <person name="Subramanian S."/>
        </authorList>
    </citation>
    <scope>NUCLEOTIDE SEQUENCE [LARGE SCALE GENOMIC DNA]</scope>
    <source>
        <strain evidence="2">DSM 2262</strain>
    </source>
</reference>
<name>S9PB94_CYSF2</name>
<feature type="compositionally biased region" description="Low complexity" evidence="1">
    <location>
        <begin position="65"/>
        <end position="82"/>
    </location>
</feature>
<sequence>MSSPSPSPTRCTELAPCHSRVSSWSTWARRTPPRRAPCAATCASSSATPACWTSTPWAARCCSTSSSCPSARPRARTPTAPCGWSRARPSWCTRAPSRPPWPDGSPTSTPWSWACAMATRPCRTRWRACARGA</sequence>
<evidence type="ECO:0000313" key="3">
    <source>
        <dbReference type="Proteomes" id="UP000011682"/>
    </source>
</evidence>
<protein>
    <submittedName>
        <fullName evidence="2">Uncharacterized protein</fullName>
    </submittedName>
</protein>
<dbReference type="Proteomes" id="UP000011682">
    <property type="component" value="Unassembled WGS sequence"/>
</dbReference>
<comment type="caution">
    <text evidence="2">The sequence shown here is derived from an EMBL/GenBank/DDBJ whole genome shotgun (WGS) entry which is preliminary data.</text>
</comment>
<dbReference type="AlphaFoldDB" id="S9PB94"/>